<evidence type="ECO:0000256" key="1">
    <source>
        <dbReference type="ARBA" id="ARBA00022574"/>
    </source>
</evidence>
<accession>A0A9W7GHG0</accession>
<evidence type="ECO:0000256" key="3">
    <source>
        <dbReference type="PROSITE-ProRule" id="PRU00221"/>
    </source>
</evidence>
<dbReference type="OrthoDB" id="10261640at2759"/>
<feature type="region of interest" description="Disordered" evidence="4">
    <location>
        <begin position="1"/>
        <end position="26"/>
    </location>
</feature>
<feature type="repeat" description="WD" evidence="3">
    <location>
        <begin position="395"/>
        <end position="417"/>
    </location>
</feature>
<comment type="caution">
    <text evidence="6">The sequence shown here is derived from an EMBL/GenBank/DDBJ whole genome shotgun (WGS) entry which is preliminary data.</text>
</comment>
<dbReference type="PROSITE" id="PS50294">
    <property type="entry name" value="WD_REPEATS_REGION"/>
    <property type="match status" value="1"/>
</dbReference>
<dbReference type="PANTHER" id="PTHR19857:SF8">
    <property type="entry name" value="ANGIO-ASSOCIATED MIGRATORY CELL PROTEIN"/>
    <property type="match status" value="1"/>
</dbReference>
<dbReference type="EMBL" id="BRYA01000203">
    <property type="protein sequence ID" value="GMI43986.1"/>
    <property type="molecule type" value="Genomic_DNA"/>
</dbReference>
<dbReference type="AlphaFoldDB" id="A0A9W7GHG0"/>
<proteinExistence type="predicted"/>
<keyword evidence="7" id="KW-1185">Reference proteome</keyword>
<evidence type="ECO:0000313" key="6">
    <source>
        <dbReference type="EMBL" id="GMI43986.1"/>
    </source>
</evidence>
<dbReference type="Pfam" id="PF12894">
    <property type="entry name" value="ANAPC4_WD40"/>
    <property type="match status" value="1"/>
</dbReference>
<dbReference type="InterPro" id="IPR024977">
    <property type="entry name" value="Apc4-like_WD40_dom"/>
</dbReference>
<sequence>MDVEPTNTSPPVAPENDELPPDTEPVFLEVGDGEEVVVDDSAPIEDEEEEAVVEDVASMEDNTIDEEEDGEKIVPQVEILCHRGPVYALSLTQKLPNQFIIASGGGDDAAFATTLNLSASPLKPTSQVLGTNSESVANASFSKDRSLLATGDYAGTISLWNCPVPAQPSDPTLPPPPGGEELKLDRTLPPGPTDCEWLVWHPLGNVFAVGSTDGTIWMYLAKTGAVMQVFAGHDGDDGSGGGGVTCGAFSLCGKHLLSGGGDGTFRIWNPKNGTARAVIKTNSPVNTIHQKAEGDIVAVGGANGEINVVHLPTKKIVGAPMEHSSSESEVASVECLKFHGAYLASGAVDGNVKIFEVGVGGSNASGLLRSTAKHLRGGVTCLEWKRGGGLGDRNLFTGCADGMIRMWDARPSEAVVLRCFKGHGDMVLCMDLSDDGRVMVSGSDDHKILVWAL</sequence>
<dbReference type="PRINTS" id="PR00320">
    <property type="entry name" value="GPROTEINBRPT"/>
</dbReference>
<feature type="repeat" description="WD" evidence="3">
    <location>
        <begin position="420"/>
        <end position="453"/>
    </location>
</feature>
<keyword evidence="2" id="KW-0677">Repeat</keyword>
<gene>
    <name evidence="6" type="ORF">TrCOL_g7115</name>
</gene>
<dbReference type="SUPFAM" id="SSF50978">
    <property type="entry name" value="WD40 repeat-like"/>
    <property type="match status" value="1"/>
</dbReference>
<dbReference type="InterPro" id="IPR051179">
    <property type="entry name" value="WD_repeat_multifunction"/>
</dbReference>
<dbReference type="InterPro" id="IPR015943">
    <property type="entry name" value="WD40/YVTN_repeat-like_dom_sf"/>
</dbReference>
<dbReference type="SMART" id="SM00320">
    <property type="entry name" value="WD40"/>
    <property type="match status" value="7"/>
</dbReference>
<feature type="repeat" description="WD" evidence="3">
    <location>
        <begin position="244"/>
        <end position="278"/>
    </location>
</feature>
<feature type="domain" description="Anaphase-promoting complex subunit 4-like WD40" evidence="5">
    <location>
        <begin position="294"/>
        <end position="385"/>
    </location>
</feature>
<dbReference type="Gene3D" id="2.130.10.10">
    <property type="entry name" value="YVTN repeat-like/Quinoprotein amine dehydrogenase"/>
    <property type="match status" value="1"/>
</dbReference>
<keyword evidence="1 3" id="KW-0853">WD repeat</keyword>
<dbReference type="InterPro" id="IPR001680">
    <property type="entry name" value="WD40_rpt"/>
</dbReference>
<dbReference type="Proteomes" id="UP001165065">
    <property type="component" value="Unassembled WGS sequence"/>
</dbReference>
<feature type="compositionally biased region" description="Polar residues" evidence="4">
    <location>
        <begin position="1"/>
        <end position="10"/>
    </location>
</feature>
<evidence type="ECO:0000256" key="4">
    <source>
        <dbReference type="SAM" id="MobiDB-lite"/>
    </source>
</evidence>
<dbReference type="PANTHER" id="PTHR19857">
    <property type="entry name" value="MITOCHONDRIAL DIVISION PROTEIN 1-RELATED"/>
    <property type="match status" value="1"/>
</dbReference>
<dbReference type="PROSITE" id="PS50082">
    <property type="entry name" value="WD_REPEATS_2"/>
    <property type="match status" value="4"/>
</dbReference>
<name>A0A9W7GHG0_9STRA</name>
<reference evidence="7" key="1">
    <citation type="journal article" date="2023" name="Commun. Biol.">
        <title>Genome analysis of Parmales, the sister group of diatoms, reveals the evolutionary specialization of diatoms from phago-mixotrophs to photoautotrophs.</title>
        <authorList>
            <person name="Ban H."/>
            <person name="Sato S."/>
            <person name="Yoshikawa S."/>
            <person name="Yamada K."/>
            <person name="Nakamura Y."/>
            <person name="Ichinomiya M."/>
            <person name="Sato N."/>
            <person name="Blanc-Mathieu R."/>
            <person name="Endo H."/>
            <person name="Kuwata A."/>
            <person name="Ogata H."/>
        </authorList>
    </citation>
    <scope>NUCLEOTIDE SEQUENCE [LARGE SCALE GENOMIC DNA]</scope>
</reference>
<protein>
    <recommendedName>
        <fullName evidence="5">Anaphase-promoting complex subunit 4-like WD40 domain-containing protein</fullName>
    </recommendedName>
</protein>
<dbReference type="Pfam" id="PF00400">
    <property type="entry name" value="WD40"/>
    <property type="match status" value="4"/>
</dbReference>
<evidence type="ECO:0000256" key="2">
    <source>
        <dbReference type="ARBA" id="ARBA00022737"/>
    </source>
</evidence>
<dbReference type="InterPro" id="IPR020472">
    <property type="entry name" value="WD40_PAC1"/>
</dbReference>
<dbReference type="InterPro" id="IPR036322">
    <property type="entry name" value="WD40_repeat_dom_sf"/>
</dbReference>
<feature type="repeat" description="WD" evidence="3">
    <location>
        <begin position="129"/>
        <end position="161"/>
    </location>
</feature>
<evidence type="ECO:0000259" key="5">
    <source>
        <dbReference type="Pfam" id="PF12894"/>
    </source>
</evidence>
<evidence type="ECO:0000313" key="7">
    <source>
        <dbReference type="Proteomes" id="UP001165065"/>
    </source>
</evidence>
<organism evidence="6 7">
    <name type="scientific">Triparma columacea</name>
    <dbReference type="NCBI Taxonomy" id="722753"/>
    <lineage>
        <taxon>Eukaryota</taxon>
        <taxon>Sar</taxon>
        <taxon>Stramenopiles</taxon>
        <taxon>Ochrophyta</taxon>
        <taxon>Bolidophyceae</taxon>
        <taxon>Parmales</taxon>
        <taxon>Triparmaceae</taxon>
        <taxon>Triparma</taxon>
    </lineage>
</organism>